<dbReference type="InParanoid" id="G3AMH7"/>
<dbReference type="AlphaFoldDB" id="G3AMH7"/>
<dbReference type="Proteomes" id="UP000000709">
    <property type="component" value="Unassembled WGS sequence"/>
</dbReference>
<dbReference type="EMBL" id="GL996501">
    <property type="protein sequence ID" value="EGW32830.1"/>
    <property type="molecule type" value="Genomic_DNA"/>
</dbReference>
<dbReference type="GO" id="GO:0005743">
    <property type="term" value="C:mitochondrial inner membrane"/>
    <property type="evidence" value="ECO:0007669"/>
    <property type="project" value="TreeGrafter"/>
</dbReference>
<dbReference type="InterPro" id="IPR000073">
    <property type="entry name" value="AB_hydrolase_1"/>
</dbReference>
<dbReference type="PANTHER" id="PTHR42886:SF23">
    <property type="entry name" value="1-ACYLGLYCEROL-3-PHOSPHATE O-ACYLTRANSFERASE ICT1-RELATED"/>
    <property type="match status" value="1"/>
</dbReference>
<dbReference type="eggNOG" id="KOG4409">
    <property type="taxonomic scope" value="Eukaryota"/>
</dbReference>
<dbReference type="InterPro" id="IPR029058">
    <property type="entry name" value="AB_hydrolase_fold"/>
</dbReference>
<dbReference type="RefSeq" id="XP_007374345.1">
    <property type="nucleotide sequence ID" value="XM_007374283.1"/>
</dbReference>
<feature type="domain" description="AB hydrolase-1" evidence="1">
    <location>
        <begin position="18"/>
        <end position="303"/>
    </location>
</feature>
<evidence type="ECO:0000313" key="3">
    <source>
        <dbReference type="Proteomes" id="UP000000709"/>
    </source>
</evidence>
<dbReference type="GO" id="GO:0006654">
    <property type="term" value="P:phosphatidic acid biosynthetic process"/>
    <property type="evidence" value="ECO:0007669"/>
    <property type="project" value="TreeGrafter"/>
</dbReference>
<proteinExistence type="predicted"/>
<sequence length="322" mass="37469">MAALGYFVNNISEIISTPGMRLHLIDLPGFGNSSRPKFPAEFLIEPDTREAKIAQIKLVEGWFIDCIETWRIKRDLHKFNMIAHSMGAYLTSCYLMKYNRDPKLVVDRVILVSPMGTESSEVSLLSNKPTEEENKPDPENEVELLVESLEMGRPRFPKNYIIRTLWKHNKSPFMILQKLGPFYSKVLSYWSFKRFKNHADEEVIMKLHRYSYSIFNQFPGSGELAITKFINHEILARLPLCERGLIEYFKEYNVQALWLYGDKDWMNHRGGEHIHTQVSKTDPSLSQFMIVENAGHHIYLDNPAKFNSIVTKFFDLNIDSNL</sequence>
<dbReference type="KEGG" id="spaa:SPAPADRAFT_60173"/>
<dbReference type="GeneID" id="18873259"/>
<dbReference type="OMA" id="FKNHADE"/>
<reference evidence="2 3" key="1">
    <citation type="journal article" date="2011" name="Proc. Natl. Acad. Sci. U.S.A.">
        <title>Comparative genomics of xylose-fermenting fungi for enhanced biofuel production.</title>
        <authorList>
            <person name="Wohlbach D.J."/>
            <person name="Kuo A."/>
            <person name="Sato T.K."/>
            <person name="Potts K.M."/>
            <person name="Salamov A.A."/>
            <person name="LaButti K.M."/>
            <person name="Sun H."/>
            <person name="Clum A."/>
            <person name="Pangilinan J.L."/>
            <person name="Lindquist E.A."/>
            <person name="Lucas S."/>
            <person name="Lapidus A."/>
            <person name="Jin M."/>
            <person name="Gunawan C."/>
            <person name="Balan V."/>
            <person name="Dale B.E."/>
            <person name="Jeffries T.W."/>
            <person name="Zinkel R."/>
            <person name="Barry K.W."/>
            <person name="Grigoriev I.V."/>
            <person name="Gasch A.P."/>
        </authorList>
    </citation>
    <scope>NUCLEOTIDE SEQUENCE [LARGE SCALE GENOMIC DNA]</scope>
    <source>
        <strain evidence="3">NRRL Y-27907 / 11-Y1</strain>
    </source>
</reference>
<accession>G3AMH7</accession>
<evidence type="ECO:0000313" key="2">
    <source>
        <dbReference type="EMBL" id="EGW32830.1"/>
    </source>
</evidence>
<keyword evidence="3" id="KW-1185">Reference proteome</keyword>
<dbReference type="PANTHER" id="PTHR42886">
    <property type="entry name" value="RE40534P-RELATED"/>
    <property type="match status" value="1"/>
</dbReference>
<dbReference type="STRING" id="619300.G3AMH7"/>
<dbReference type="GO" id="GO:0055088">
    <property type="term" value="P:lipid homeostasis"/>
    <property type="evidence" value="ECO:0007669"/>
    <property type="project" value="TreeGrafter"/>
</dbReference>
<name>G3AMH7_SPAPN</name>
<dbReference type="OrthoDB" id="121051at2759"/>
<evidence type="ECO:0000259" key="1">
    <source>
        <dbReference type="Pfam" id="PF00561"/>
    </source>
</evidence>
<dbReference type="GO" id="GO:0035965">
    <property type="term" value="P:cardiolipin acyl-chain remodeling"/>
    <property type="evidence" value="ECO:0007669"/>
    <property type="project" value="TreeGrafter"/>
</dbReference>
<dbReference type="HOGENOM" id="CLU_017361_2_2_1"/>
<dbReference type="GO" id="GO:0042171">
    <property type="term" value="F:lysophosphatidic acid acyltransferase activity"/>
    <property type="evidence" value="ECO:0007669"/>
    <property type="project" value="TreeGrafter"/>
</dbReference>
<organism evidence="3">
    <name type="scientific">Spathaspora passalidarum (strain NRRL Y-27907 / 11-Y1)</name>
    <dbReference type="NCBI Taxonomy" id="619300"/>
    <lineage>
        <taxon>Eukaryota</taxon>
        <taxon>Fungi</taxon>
        <taxon>Dikarya</taxon>
        <taxon>Ascomycota</taxon>
        <taxon>Saccharomycotina</taxon>
        <taxon>Pichiomycetes</taxon>
        <taxon>Debaryomycetaceae</taxon>
        <taxon>Spathaspora</taxon>
    </lineage>
</organism>
<dbReference type="SUPFAM" id="SSF53474">
    <property type="entry name" value="alpha/beta-Hydrolases"/>
    <property type="match status" value="1"/>
</dbReference>
<dbReference type="Pfam" id="PF00561">
    <property type="entry name" value="Abhydrolase_1"/>
    <property type="match status" value="1"/>
</dbReference>
<protein>
    <recommendedName>
        <fullName evidence="1">AB hydrolase-1 domain-containing protein</fullName>
    </recommendedName>
</protein>
<gene>
    <name evidence="2" type="ORF">SPAPADRAFT_60173</name>
</gene>
<dbReference type="Gene3D" id="3.40.50.1820">
    <property type="entry name" value="alpha/beta hydrolase"/>
    <property type="match status" value="1"/>
</dbReference>
<dbReference type="GO" id="GO:0004623">
    <property type="term" value="F:phospholipase A2 activity"/>
    <property type="evidence" value="ECO:0007669"/>
    <property type="project" value="TreeGrafter"/>
</dbReference>